<dbReference type="STRING" id="1249627.D779_1153"/>
<sequence>MIGSALDQLAQGLGFEDFRWADRDGRAVFAFERRGTLYLEAHGDGLLMSLSRPFDDRENGRERLCRALRLCHYRHDWPCAVQVGLGDGSNLLFLARLPAAEVTLPVLEQTLELLTRLHERTG</sequence>
<dbReference type="InterPro" id="IPR012673">
    <property type="entry name" value="T3SS_SynN"/>
</dbReference>
<organism evidence="1 2">
    <name type="scientific">Imhoffiella purpurea</name>
    <dbReference type="NCBI Taxonomy" id="1249627"/>
    <lineage>
        <taxon>Bacteria</taxon>
        <taxon>Pseudomonadati</taxon>
        <taxon>Pseudomonadota</taxon>
        <taxon>Gammaproteobacteria</taxon>
        <taxon>Chromatiales</taxon>
        <taxon>Chromatiaceae</taxon>
        <taxon>Imhoffiella</taxon>
    </lineage>
</organism>
<dbReference type="Pfam" id="PF21665">
    <property type="entry name" value="Type_III_SycN"/>
    <property type="match status" value="1"/>
</dbReference>
<reference evidence="1 2" key="1">
    <citation type="submission" date="2012-11" db="EMBL/GenBank/DDBJ databases">
        <title>Genome assembly of Thiorhodococcus sp. AK35.</title>
        <authorList>
            <person name="Nupur N."/>
            <person name="Khatri I."/>
            <person name="Subramanian S."/>
            <person name="Pinnaka A."/>
        </authorList>
    </citation>
    <scope>NUCLEOTIDE SEQUENCE [LARGE SCALE GENOMIC DNA]</scope>
    <source>
        <strain evidence="1 2">AK35</strain>
    </source>
</reference>
<dbReference type="Gene3D" id="3.30.1460.10">
    <property type="match status" value="1"/>
</dbReference>
<evidence type="ECO:0000313" key="2">
    <source>
        <dbReference type="Proteomes" id="UP000019460"/>
    </source>
</evidence>
<dbReference type="SUPFAM" id="SSF69635">
    <property type="entry name" value="Type III secretory system chaperone-like"/>
    <property type="match status" value="1"/>
</dbReference>
<name>W9VF68_9GAMM</name>
<proteinExistence type="predicted"/>
<dbReference type="Proteomes" id="UP000019460">
    <property type="component" value="Unassembled WGS sequence"/>
</dbReference>
<dbReference type="OrthoDB" id="6195587at2"/>
<accession>W9VF68</accession>
<dbReference type="eggNOG" id="ENOG5033E8X">
    <property type="taxonomic scope" value="Bacteria"/>
</dbReference>
<dbReference type="GO" id="GO:0009306">
    <property type="term" value="P:protein secretion"/>
    <property type="evidence" value="ECO:0007669"/>
    <property type="project" value="InterPro"/>
</dbReference>
<keyword evidence="2" id="KW-1185">Reference proteome</keyword>
<dbReference type="EMBL" id="AONC01000023">
    <property type="protein sequence ID" value="EXJ15646.1"/>
    <property type="molecule type" value="Genomic_DNA"/>
</dbReference>
<dbReference type="CDD" id="cd17031">
    <property type="entry name" value="T3SC_IA_SycN-like"/>
    <property type="match status" value="1"/>
</dbReference>
<gene>
    <name evidence="1" type="ORF">D779_1153</name>
</gene>
<comment type="caution">
    <text evidence="1">The sequence shown here is derived from an EMBL/GenBank/DDBJ whole genome shotgun (WGS) entry which is preliminary data.</text>
</comment>
<evidence type="ECO:0000313" key="1">
    <source>
        <dbReference type="EMBL" id="EXJ15646.1"/>
    </source>
</evidence>
<dbReference type="AlphaFoldDB" id="W9VF68"/>
<dbReference type="RefSeq" id="WP_043752104.1">
    <property type="nucleotide sequence ID" value="NZ_AONC01000023.1"/>
</dbReference>
<protein>
    <submittedName>
        <fullName evidence="1">Putative type III secretion protein</fullName>
    </submittedName>
</protein>